<protein>
    <submittedName>
        <fullName evidence="8">Uncharacterized protein</fullName>
    </submittedName>
</protein>
<dbReference type="Proteomes" id="UP000717328">
    <property type="component" value="Unassembled WGS sequence"/>
</dbReference>
<keyword evidence="4" id="KW-0378">Hydrolase</keyword>
<keyword evidence="5" id="KW-0862">Zinc</keyword>
<name>A0A9P7GLJ3_9AGAR</name>
<dbReference type="GO" id="GO:0008237">
    <property type="term" value="F:metallopeptidase activity"/>
    <property type="evidence" value="ECO:0007669"/>
    <property type="project" value="UniProtKB-KW"/>
</dbReference>
<comment type="cofactor">
    <cofactor evidence="1">
        <name>Zn(2+)</name>
        <dbReference type="ChEBI" id="CHEBI:29105"/>
    </cofactor>
</comment>
<evidence type="ECO:0000256" key="5">
    <source>
        <dbReference type="ARBA" id="ARBA00022833"/>
    </source>
</evidence>
<keyword evidence="2" id="KW-0645">Protease</keyword>
<gene>
    <name evidence="8" type="ORF">H0H81_005735</name>
</gene>
<keyword evidence="3" id="KW-0479">Metal-binding</keyword>
<accession>A0A9P7GLJ3</accession>
<evidence type="ECO:0000256" key="3">
    <source>
        <dbReference type="ARBA" id="ARBA00022723"/>
    </source>
</evidence>
<dbReference type="InterPro" id="IPR012962">
    <property type="entry name" value="Pept_M54_archaemetzincn"/>
</dbReference>
<evidence type="ECO:0000313" key="9">
    <source>
        <dbReference type="Proteomes" id="UP000717328"/>
    </source>
</evidence>
<proteinExistence type="predicted"/>
<dbReference type="OrthoDB" id="2365600at2759"/>
<dbReference type="AlphaFoldDB" id="A0A9P7GLJ3"/>
<evidence type="ECO:0000313" key="8">
    <source>
        <dbReference type="EMBL" id="KAG5649167.1"/>
    </source>
</evidence>
<evidence type="ECO:0000256" key="6">
    <source>
        <dbReference type="ARBA" id="ARBA00023049"/>
    </source>
</evidence>
<dbReference type="Gene3D" id="3.40.390.10">
    <property type="entry name" value="Collagenase (Catalytic Domain)"/>
    <property type="match status" value="1"/>
</dbReference>
<dbReference type="PANTHER" id="PTHR15910">
    <property type="entry name" value="ARCHAEMETZINCIN"/>
    <property type="match status" value="1"/>
</dbReference>
<evidence type="ECO:0000256" key="4">
    <source>
        <dbReference type="ARBA" id="ARBA00022801"/>
    </source>
</evidence>
<keyword evidence="6" id="KW-0482">Metalloprotease</keyword>
<reference evidence="8" key="1">
    <citation type="submission" date="2021-02" db="EMBL/GenBank/DDBJ databases">
        <authorList>
            <person name="Nieuwenhuis M."/>
            <person name="Van De Peppel L.J.J."/>
        </authorList>
    </citation>
    <scope>NUCLEOTIDE SEQUENCE</scope>
    <source>
        <strain evidence="8">D49</strain>
    </source>
</reference>
<feature type="compositionally biased region" description="Polar residues" evidence="7">
    <location>
        <begin position="30"/>
        <end position="39"/>
    </location>
</feature>
<feature type="region of interest" description="Disordered" evidence="7">
    <location>
        <begin position="30"/>
        <end position="55"/>
    </location>
</feature>
<dbReference type="InterPro" id="IPR024079">
    <property type="entry name" value="MetalloPept_cat_dom_sf"/>
</dbReference>
<dbReference type="GO" id="GO:0006508">
    <property type="term" value="P:proteolysis"/>
    <property type="evidence" value="ECO:0007669"/>
    <property type="project" value="UniProtKB-KW"/>
</dbReference>
<comment type="caution">
    <text evidence="8">The sequence shown here is derived from an EMBL/GenBank/DDBJ whole genome shotgun (WGS) entry which is preliminary data.</text>
</comment>
<dbReference type="EMBL" id="JABCKI010001461">
    <property type="protein sequence ID" value="KAG5649167.1"/>
    <property type="molecule type" value="Genomic_DNA"/>
</dbReference>
<keyword evidence="9" id="KW-1185">Reference proteome</keyword>
<evidence type="ECO:0000256" key="2">
    <source>
        <dbReference type="ARBA" id="ARBA00022670"/>
    </source>
</evidence>
<evidence type="ECO:0000256" key="7">
    <source>
        <dbReference type="SAM" id="MobiDB-lite"/>
    </source>
</evidence>
<sequence>MVECEHVQLSFISSVNANIAGYCRPNSQKRNSAASLTVSRNKKDVQSDAEASTFPPPLVLPGDDLSVDPRYPPQSLRSWLRLPERNDVTPSKNVIYVAATPDIDSEVSFVKTWMQPQKLDSSKIPTPNVNDVVDYLSAFYHGLQVRLLPPPNLTFGAWDTNVKSKSKANIPRYIGMNTQTESTGIRTRRSKDGVFPAQLNLDDLLDVAISILPNDAYALLLLVNHDLYEDEDDEFVCGRACRANLQAQEEE</sequence>
<dbReference type="GO" id="GO:0046872">
    <property type="term" value="F:metal ion binding"/>
    <property type="evidence" value="ECO:0007669"/>
    <property type="project" value="UniProtKB-KW"/>
</dbReference>
<evidence type="ECO:0000256" key="1">
    <source>
        <dbReference type="ARBA" id="ARBA00001947"/>
    </source>
</evidence>
<dbReference type="PANTHER" id="PTHR15910:SF1">
    <property type="entry name" value="ARCHAEMETZINCIN-2"/>
    <property type="match status" value="1"/>
</dbReference>
<reference evidence="8" key="2">
    <citation type="submission" date="2021-10" db="EMBL/GenBank/DDBJ databases">
        <title>Phylogenomics reveals ancestral predisposition of the termite-cultivated fungus Termitomyces towards a domesticated lifestyle.</title>
        <authorList>
            <person name="Auxier B."/>
            <person name="Grum-Grzhimaylo A."/>
            <person name="Cardenas M.E."/>
            <person name="Lodge J.D."/>
            <person name="Laessoe T."/>
            <person name="Pedersen O."/>
            <person name="Smith M.E."/>
            <person name="Kuyper T.W."/>
            <person name="Franco-Molano E.A."/>
            <person name="Baroni T.J."/>
            <person name="Aanen D.K."/>
        </authorList>
    </citation>
    <scope>NUCLEOTIDE SEQUENCE</scope>
    <source>
        <strain evidence="8">D49</strain>
    </source>
</reference>
<organism evidence="8 9">
    <name type="scientific">Sphagnurus paluster</name>
    <dbReference type="NCBI Taxonomy" id="117069"/>
    <lineage>
        <taxon>Eukaryota</taxon>
        <taxon>Fungi</taxon>
        <taxon>Dikarya</taxon>
        <taxon>Basidiomycota</taxon>
        <taxon>Agaricomycotina</taxon>
        <taxon>Agaricomycetes</taxon>
        <taxon>Agaricomycetidae</taxon>
        <taxon>Agaricales</taxon>
        <taxon>Tricholomatineae</taxon>
        <taxon>Lyophyllaceae</taxon>
        <taxon>Sphagnurus</taxon>
    </lineage>
</organism>